<dbReference type="Gene3D" id="3.40.50.410">
    <property type="entry name" value="von Willebrand factor, type A domain"/>
    <property type="match status" value="1"/>
</dbReference>
<feature type="region of interest" description="Disordered" evidence="1">
    <location>
        <begin position="897"/>
        <end position="933"/>
    </location>
</feature>
<feature type="compositionally biased region" description="Pro residues" evidence="1">
    <location>
        <begin position="127"/>
        <end position="142"/>
    </location>
</feature>
<gene>
    <name evidence="2" type="ORF">Scinn_72380</name>
</gene>
<dbReference type="EMBL" id="BNDV01000017">
    <property type="protein sequence ID" value="GHI17775.1"/>
    <property type="molecule type" value="Genomic_DNA"/>
</dbReference>
<keyword evidence="3" id="KW-1185">Reference proteome</keyword>
<evidence type="ECO:0008006" key="4">
    <source>
        <dbReference type="Google" id="ProtNLM"/>
    </source>
</evidence>
<dbReference type="InterPro" id="IPR008912">
    <property type="entry name" value="Uncharacterised_CoxE"/>
</dbReference>
<feature type="compositionally biased region" description="Pro residues" evidence="1">
    <location>
        <begin position="909"/>
        <end position="926"/>
    </location>
</feature>
<dbReference type="GeneID" id="86958943"/>
<dbReference type="PANTHER" id="PTHR30634">
    <property type="entry name" value="OUTER MEMBRANE LOLAB LIPOPROTEIN INSERTION APPARATUS"/>
    <property type="match status" value="1"/>
</dbReference>
<dbReference type="RefSeq" id="WP_191870183.1">
    <property type="nucleotide sequence ID" value="NZ_BMRU01000071.1"/>
</dbReference>
<feature type="compositionally biased region" description="Gly residues" evidence="1">
    <location>
        <begin position="967"/>
        <end position="987"/>
    </location>
</feature>
<dbReference type="InterPro" id="IPR043737">
    <property type="entry name" value="DUF5682"/>
</dbReference>
<feature type="region of interest" description="Disordered" evidence="1">
    <location>
        <begin position="311"/>
        <end position="375"/>
    </location>
</feature>
<evidence type="ECO:0000256" key="1">
    <source>
        <dbReference type="SAM" id="MobiDB-lite"/>
    </source>
</evidence>
<evidence type="ECO:0000313" key="3">
    <source>
        <dbReference type="Proteomes" id="UP000660554"/>
    </source>
</evidence>
<feature type="region of interest" description="Disordered" evidence="1">
    <location>
        <begin position="120"/>
        <end position="212"/>
    </location>
</feature>
<reference evidence="3" key="1">
    <citation type="submission" date="2020-09" db="EMBL/GenBank/DDBJ databases">
        <title>Whole genome shotgun sequence of Streptomyces cinnamonensis NBRC 15873.</title>
        <authorList>
            <person name="Komaki H."/>
            <person name="Tamura T."/>
        </authorList>
    </citation>
    <scope>NUCLEOTIDE SEQUENCE [LARGE SCALE GENOMIC DNA]</scope>
    <source>
        <strain evidence="3">NBRC 15873</strain>
    </source>
</reference>
<feature type="compositionally biased region" description="Low complexity" evidence="1">
    <location>
        <begin position="143"/>
        <end position="155"/>
    </location>
</feature>
<dbReference type="SUPFAM" id="SSF53300">
    <property type="entry name" value="vWA-like"/>
    <property type="match status" value="1"/>
</dbReference>
<comment type="caution">
    <text evidence="2">The sequence shown here is derived from an EMBL/GenBank/DDBJ whole genome shotgun (WGS) entry which is preliminary data.</text>
</comment>
<dbReference type="Proteomes" id="UP000660554">
    <property type="component" value="Unassembled WGS sequence"/>
</dbReference>
<protein>
    <recommendedName>
        <fullName evidence="4">von Willebrand factor A</fullName>
    </recommendedName>
</protein>
<name>A0ABQ3NYD6_STRVG</name>
<dbReference type="PANTHER" id="PTHR30634:SF7">
    <property type="entry name" value="VWA DOMAIN-CONTAINING PROTEIN"/>
    <property type="match status" value="1"/>
</dbReference>
<sequence>MTHTDPRAALDALAAAREPYLIGVRHHSPALAAVVPDLLDASGADVVCVELPADFQPWLEHLADPETVAPVALAGTGEDGRLAFYPFADFSPELAAVRWARRSGAAVLCCDLPLSDPGWTPRAAVPHPSPPTDEPTTPPDAPAPAAGTPASTASGQAPAVGAGTAPVRNTIGAPGTASGPGTTRGAFADPSAVTGPGPDAETGTDPRRAGGFADALTAAGTGRDGDDMWDRAVEVLAPGCSPEAVRRAALGVGWALREDGPVPDRDLAREAHMRAVIAGAAAEGHRVAAVIGSFHAPALLDVGASPAAVGSSTAVQGAPAPSTDGTHGPGSVPSGGVSPGSGGVAPGVTSATGERPAPGRGPVGKTAPRGSGAGGDAAVTSFVPYSFDLLDSRSGYPAGIRDPLWQQAVLEAGGDPERVREAASVAVTGICRELRRAGHTAGTGEAAETLRLACDLAVLRGLPAPGRGELLEAVATVLGQGEPLGRGRALAHALEAVLVGTARGRTTPHAPRSGLGPSVEAELAELRLPCPEDPAPREIRLDPLRSALDGRREVLLQRLLVCGASYGEPLTVAATGDGTALGTKWRLSWTPSVPARLDLTGVRGVTAAQAAAGTLAETARRAAADGGPTPAQILAGLAAAARCDLPELVDVRLHEAATALPRTATLPELLDALDLLEALHRGHLPGTSAASRAACAALTDDLLEAAVRSLPGLAGSDDPADAAALVALADRAAAHHLGLRTDDALAALAATASPLMQGAALAVRVLLDLDPADALGDRAAGWIDAAGTADSRRALTRRLAGVLTAAGPLLQSSPAALTPLLDRVDHLADQDFLDRLPALRGGFDALAPAARDRLLDTVTERLGDRIDLALDAPPALLALWAAADAAGLAALKALPLPRPQEPAEDPAPAGDPAPDAPDAPPAPTPRPEAHRLAPADRWRLLLGRERDRLPAGARRYAHALDELYGSGQGEGAGDLGTGQGPGRGGGQEASFPTAREWSQELEALFGADVREEVLAGAAEAGRTDVLAQLDPAAVRPSVELLSSVLSLAGGLPEAQLARLRPLVKRLVDELSKELATRLRPSLSGLTTPRPTRRPGGALDLARTLRANLAHARRRPDGTVVVVPERPVFSTRASREADWRLVLVVDVSGSMEASVIWSALTAAVLGGVPTLSTHFLAFSTQVVDLTDRVDDPLSLLLEVRVGGGTHIAAGLAHARSLITVPSRTLVVVVSDFEEGAPIGGLLGEVRALAASGAHLMGCAALDDQGTPRYSVPVARQLVAAGMPVAALSPLALARWVGDRLRGESR</sequence>
<dbReference type="InterPro" id="IPR036465">
    <property type="entry name" value="vWFA_dom_sf"/>
</dbReference>
<feature type="compositionally biased region" description="Low complexity" evidence="1">
    <location>
        <begin position="172"/>
        <end position="186"/>
    </location>
</feature>
<dbReference type="Pfam" id="PF18934">
    <property type="entry name" value="DUF5682"/>
    <property type="match status" value="1"/>
</dbReference>
<dbReference type="Pfam" id="PF05762">
    <property type="entry name" value="VWA_CoxE"/>
    <property type="match status" value="1"/>
</dbReference>
<accession>A0ABQ3NYD6</accession>
<feature type="region of interest" description="Disordered" evidence="1">
    <location>
        <begin position="967"/>
        <end position="992"/>
    </location>
</feature>
<proteinExistence type="predicted"/>
<dbReference type="InterPro" id="IPR050458">
    <property type="entry name" value="LolB"/>
</dbReference>
<evidence type="ECO:0000313" key="2">
    <source>
        <dbReference type="EMBL" id="GHI17775.1"/>
    </source>
</evidence>
<organism evidence="2 3">
    <name type="scientific">Streptomyces virginiae</name>
    <name type="common">Streptomyces cinnamonensis</name>
    <dbReference type="NCBI Taxonomy" id="1961"/>
    <lineage>
        <taxon>Bacteria</taxon>
        <taxon>Bacillati</taxon>
        <taxon>Actinomycetota</taxon>
        <taxon>Actinomycetes</taxon>
        <taxon>Kitasatosporales</taxon>
        <taxon>Streptomycetaceae</taxon>
        <taxon>Streptomyces</taxon>
    </lineage>
</organism>